<accession>A0AAE4Y8I3</accession>
<comment type="caution">
    <text evidence="1">The sequence shown here is derived from an EMBL/GenBank/DDBJ whole genome shotgun (WGS) entry which is preliminary data.</text>
</comment>
<dbReference type="Proteomes" id="UP001193501">
    <property type="component" value="Unassembled WGS sequence"/>
</dbReference>
<dbReference type="EMBL" id="JAABNR010000008">
    <property type="protein sequence ID" value="NBZ87927.1"/>
    <property type="molecule type" value="Genomic_DNA"/>
</dbReference>
<dbReference type="RefSeq" id="WP_168774734.1">
    <property type="nucleotide sequence ID" value="NZ_JAABNR010000008.1"/>
</dbReference>
<name>A0AAE4Y8I3_9RHOB</name>
<dbReference type="AlphaFoldDB" id="A0AAE4Y8I3"/>
<protein>
    <recommendedName>
        <fullName evidence="3">Helix-turn-helix domain-containing protein</fullName>
    </recommendedName>
</protein>
<evidence type="ECO:0000313" key="2">
    <source>
        <dbReference type="Proteomes" id="UP001193501"/>
    </source>
</evidence>
<sequence length="66" mass="7546">MRRPDPIFAAEATAARLCDMTAEEFRRLVEAGHLPPPRVIGKLRRYDVEELRRVIRGEAAAEALTW</sequence>
<organism evidence="1 2">
    <name type="scientific">Stagnihabitans tardus</name>
    <dbReference type="NCBI Taxonomy" id="2699202"/>
    <lineage>
        <taxon>Bacteria</taxon>
        <taxon>Pseudomonadati</taxon>
        <taxon>Pseudomonadota</taxon>
        <taxon>Alphaproteobacteria</taxon>
        <taxon>Rhodobacterales</taxon>
        <taxon>Paracoccaceae</taxon>
        <taxon>Stagnihabitans</taxon>
    </lineage>
</organism>
<evidence type="ECO:0008006" key="3">
    <source>
        <dbReference type="Google" id="ProtNLM"/>
    </source>
</evidence>
<keyword evidence="2" id="KW-1185">Reference proteome</keyword>
<evidence type="ECO:0000313" key="1">
    <source>
        <dbReference type="EMBL" id="NBZ87927.1"/>
    </source>
</evidence>
<reference evidence="1" key="1">
    <citation type="submission" date="2020-01" db="EMBL/GenBank/DDBJ databases">
        <authorList>
            <person name="Chen W.-M."/>
        </authorList>
    </citation>
    <scope>NUCLEOTIDE SEQUENCE</scope>
    <source>
        <strain evidence="1">CYK-10</strain>
    </source>
</reference>
<gene>
    <name evidence="1" type="ORF">GV832_10085</name>
</gene>
<proteinExistence type="predicted"/>